<feature type="transmembrane region" description="Helical" evidence="1">
    <location>
        <begin position="62"/>
        <end position="82"/>
    </location>
</feature>
<sequence>MESVLKVLAYIINWVHDFVIGITKVFGFNATDKDLHFWLLGMTGLIIFIITDFLFRRISRWNISVVSFIYTMTLLLVIAFSLEIEQKITGRGNMEFEDIVAGLWGFLAIFGAYALIRATFYYARKLYNKF</sequence>
<dbReference type="STRING" id="696281.Desru_0454"/>
<reference evidence="2 3" key="2">
    <citation type="journal article" date="2012" name="Stand. Genomic Sci.">
        <title>Complete genome sequence of the sulfate-reducing firmicute Desulfotomaculum ruminis type strain (DL(T)).</title>
        <authorList>
            <person name="Spring S."/>
            <person name="Visser M."/>
            <person name="Lu M."/>
            <person name="Copeland A."/>
            <person name="Lapidus A."/>
            <person name="Lucas S."/>
            <person name="Cheng J.F."/>
            <person name="Han C."/>
            <person name="Tapia R."/>
            <person name="Goodwin L.A."/>
            <person name="Pitluck S."/>
            <person name="Ivanova N."/>
            <person name="Land M."/>
            <person name="Hauser L."/>
            <person name="Larimer F."/>
            <person name="Rohde M."/>
            <person name="Goker M."/>
            <person name="Detter J.C."/>
            <person name="Kyrpides N.C."/>
            <person name="Woyke T."/>
            <person name="Schaap P.J."/>
            <person name="Plugge C.M."/>
            <person name="Muyzer G."/>
            <person name="Kuever J."/>
            <person name="Pereira I.A."/>
            <person name="Parshina S.N."/>
            <person name="Bernier-Latmani R."/>
            <person name="Stams A.J."/>
            <person name="Klenk H.P."/>
        </authorList>
    </citation>
    <scope>NUCLEOTIDE SEQUENCE [LARGE SCALE GENOMIC DNA]</scope>
    <source>
        <strain evidence="3">ATCC 23193 / DSM 2154 / NCIB 8452 / DL</strain>
    </source>
</reference>
<proteinExistence type="predicted"/>
<accession>F6DRI6</accession>
<keyword evidence="1" id="KW-1133">Transmembrane helix</keyword>
<feature type="transmembrane region" description="Helical" evidence="1">
    <location>
        <begin position="7"/>
        <end position="29"/>
    </location>
</feature>
<dbReference type="AlphaFoldDB" id="F6DRI6"/>
<gene>
    <name evidence="2" type="ordered locus">Desru_0454</name>
</gene>
<keyword evidence="3" id="KW-1185">Reference proteome</keyword>
<dbReference type="eggNOG" id="ENOG5032VUE">
    <property type="taxonomic scope" value="Bacteria"/>
</dbReference>
<dbReference type="OrthoDB" id="2868470at2"/>
<keyword evidence="1" id="KW-0812">Transmembrane</keyword>
<organism evidence="2 3">
    <name type="scientific">Desulforamulus ruminis (strain ATCC 23193 / DSM 2154 / NCIMB 8452 / DL)</name>
    <name type="common">Desulfotomaculum ruminis</name>
    <dbReference type="NCBI Taxonomy" id="696281"/>
    <lineage>
        <taxon>Bacteria</taxon>
        <taxon>Bacillati</taxon>
        <taxon>Bacillota</taxon>
        <taxon>Clostridia</taxon>
        <taxon>Eubacteriales</taxon>
        <taxon>Peptococcaceae</taxon>
        <taxon>Desulforamulus</taxon>
    </lineage>
</organism>
<evidence type="ECO:0000313" key="2">
    <source>
        <dbReference type="EMBL" id="AEG58740.1"/>
    </source>
</evidence>
<feature type="transmembrane region" description="Helical" evidence="1">
    <location>
        <begin position="35"/>
        <end position="55"/>
    </location>
</feature>
<reference evidence="3" key="1">
    <citation type="submission" date="2011-05" db="EMBL/GenBank/DDBJ databases">
        <title>Complete sequence of Desulfotomaculum ruminis DSM 2154.</title>
        <authorList>
            <person name="Lucas S."/>
            <person name="Copeland A."/>
            <person name="Lapidus A."/>
            <person name="Cheng J.-F."/>
            <person name="Goodwin L."/>
            <person name="Pitluck S."/>
            <person name="Lu M."/>
            <person name="Detter J.C."/>
            <person name="Han C."/>
            <person name="Tapia R."/>
            <person name="Land M."/>
            <person name="Hauser L."/>
            <person name="Kyrpides N."/>
            <person name="Ivanova N."/>
            <person name="Mikhailova N."/>
            <person name="Pagani I."/>
            <person name="Stams A.J.M."/>
            <person name="Plugge C.M."/>
            <person name="Muyzer G."/>
            <person name="Kuever J."/>
            <person name="Parshina S.N."/>
            <person name="Ivanova A.E."/>
            <person name="Nazina T.N."/>
            <person name="Brambilla E."/>
            <person name="Spring S."/>
            <person name="Klenk H.-P."/>
            <person name="Woyke T."/>
        </authorList>
    </citation>
    <scope>NUCLEOTIDE SEQUENCE [LARGE SCALE GENOMIC DNA]</scope>
    <source>
        <strain evidence="3">ATCC 23193 / DSM 2154 / NCIB 8452 / DL</strain>
    </source>
</reference>
<name>F6DRI6_DESRL</name>
<dbReference type="Proteomes" id="UP000009234">
    <property type="component" value="Chromosome"/>
</dbReference>
<dbReference type="HOGENOM" id="CLU_135489_0_0_9"/>
<evidence type="ECO:0000256" key="1">
    <source>
        <dbReference type="SAM" id="Phobius"/>
    </source>
</evidence>
<keyword evidence="1" id="KW-0472">Membrane</keyword>
<feature type="transmembrane region" description="Helical" evidence="1">
    <location>
        <begin position="102"/>
        <end position="123"/>
    </location>
</feature>
<dbReference type="EMBL" id="CP002780">
    <property type="protein sequence ID" value="AEG58740.1"/>
    <property type="molecule type" value="Genomic_DNA"/>
</dbReference>
<dbReference type="KEGG" id="dru:Desru_0454"/>
<evidence type="ECO:0000313" key="3">
    <source>
        <dbReference type="Proteomes" id="UP000009234"/>
    </source>
</evidence>
<dbReference type="RefSeq" id="WP_013840515.1">
    <property type="nucleotide sequence ID" value="NC_015589.1"/>
</dbReference>
<protein>
    <submittedName>
        <fullName evidence="2">Small membrane protein</fullName>
    </submittedName>
</protein>